<sequence>MKIVRPSVELLPTNHTIQQMWLNMETGARLCYASESKEGSTWEDAKRFCLKHIKAGHVSIGRHGSVYLKIADHVFAEELYNKYKESPFVLMNYDDGNLYITTNYQFASENFENKFIERYWCDMPIPENERYTFVVVTQISTSRELNRTSPNNIMEQSTRYVNFYSKGGAICQPWWFDLFIKDDEDIEVTTIEDNLYISVNGKTSPWCNTHCRILVPNLGYYDSTVERSIIKWYKDFKFYNKQIEYGMQPQDAREYLPLVTATKVAYSYNIKELIEVINKRYFGTTGKPHPNAKIIGQMFYKYIKENTSLYHCIDENGIIKQCQYTEFM</sequence>
<dbReference type="InterPro" id="IPR036098">
    <property type="entry name" value="Thymidylate_synthase_ThyX_sf"/>
</dbReference>
<evidence type="ECO:0000313" key="1">
    <source>
        <dbReference type="EMBL" id="QOR58590.1"/>
    </source>
</evidence>
<dbReference type="GO" id="GO:0050660">
    <property type="term" value="F:flavin adenine dinucleotide binding"/>
    <property type="evidence" value="ECO:0007669"/>
    <property type="project" value="InterPro"/>
</dbReference>
<accession>A0A7M1S009</accession>
<keyword evidence="2" id="KW-1185">Reference proteome</keyword>
<dbReference type="SUPFAM" id="SSF69796">
    <property type="entry name" value="Thymidylate synthase-complementing protein Thy1"/>
    <property type="match status" value="1"/>
</dbReference>
<protein>
    <submittedName>
        <fullName evidence="1">Flavin-dependent thymidylate synthase</fullName>
    </submittedName>
</protein>
<dbReference type="EMBL" id="MT774381">
    <property type="protein sequence ID" value="QOR58590.1"/>
    <property type="molecule type" value="Genomic_DNA"/>
</dbReference>
<proteinExistence type="predicted"/>
<reference evidence="1 2" key="1">
    <citation type="submission" date="2020-07" db="EMBL/GenBank/DDBJ databases">
        <title>Taxonomic proposal: Crassvirales, a new order of highly abundant and diverse bacterial viruses.</title>
        <authorList>
            <person name="Shkoporov A.N."/>
            <person name="Stockdale S.R."/>
            <person name="Guerin E."/>
            <person name="Ross R.P."/>
            <person name="Hill C."/>
        </authorList>
    </citation>
    <scope>NUCLEOTIDE SEQUENCE [LARGE SCALE GENOMIC DNA]</scope>
</reference>
<evidence type="ECO:0000313" key="2">
    <source>
        <dbReference type="Proteomes" id="UP000594037"/>
    </source>
</evidence>
<dbReference type="GO" id="GO:0050797">
    <property type="term" value="F:thymidylate synthase (FAD) activity"/>
    <property type="evidence" value="ECO:0007669"/>
    <property type="project" value="InterPro"/>
</dbReference>
<dbReference type="GeneID" id="65129068"/>
<dbReference type="KEGG" id="vg:65129068"/>
<dbReference type="Pfam" id="PF02511">
    <property type="entry name" value="Thy1"/>
    <property type="match status" value="1"/>
</dbReference>
<dbReference type="GO" id="GO:0006231">
    <property type="term" value="P:dTMP biosynthetic process"/>
    <property type="evidence" value="ECO:0007669"/>
    <property type="project" value="InterPro"/>
</dbReference>
<organism evidence="1 2">
    <name type="scientific">uncultured phage cr3_1</name>
    <dbReference type="NCBI Taxonomy" id="2772065"/>
    <lineage>
        <taxon>Viruses</taxon>
        <taxon>Duplodnaviria</taxon>
        <taxon>Heunggongvirae</taxon>
        <taxon>Uroviricota</taxon>
        <taxon>Caudoviricetes</taxon>
        <taxon>Crassvirales</taxon>
        <taxon>Intestiviridae</taxon>
        <taxon>Crudevirinae</taxon>
        <taxon>Diorhovirus</taxon>
        <taxon>Diorhovirus intestinalis</taxon>
    </lineage>
</organism>
<dbReference type="Proteomes" id="UP000594037">
    <property type="component" value="Segment"/>
</dbReference>
<dbReference type="RefSeq" id="YP_010110748.1">
    <property type="nucleotide sequence ID" value="NC_055874.1"/>
</dbReference>
<dbReference type="Gene3D" id="3.30.1360.170">
    <property type="match status" value="1"/>
</dbReference>
<dbReference type="InterPro" id="IPR003669">
    <property type="entry name" value="Thymidylate_synthase_ThyX"/>
</dbReference>
<name>A0A7M1S009_9CAUD</name>